<keyword evidence="2 4" id="KW-1133">Transmembrane helix</keyword>
<keyword evidence="3 4" id="KW-0472">Membrane</keyword>
<dbReference type="AlphaFoldDB" id="B8JG86"/>
<feature type="transmembrane region" description="Helical" evidence="4">
    <location>
        <begin position="312"/>
        <end position="335"/>
    </location>
</feature>
<dbReference type="PANTHER" id="PTHR11360">
    <property type="entry name" value="MONOCARBOXYLATE TRANSPORTER"/>
    <property type="match status" value="1"/>
</dbReference>
<dbReference type="KEGG" id="acp:A2cp1_3154"/>
<evidence type="ECO:0000256" key="4">
    <source>
        <dbReference type="SAM" id="Phobius"/>
    </source>
</evidence>
<evidence type="ECO:0000313" key="7">
    <source>
        <dbReference type="Proteomes" id="UP000007089"/>
    </source>
</evidence>
<evidence type="ECO:0000313" key="6">
    <source>
        <dbReference type="EMBL" id="ACL66489.1"/>
    </source>
</evidence>
<dbReference type="Proteomes" id="UP000007089">
    <property type="component" value="Chromosome"/>
</dbReference>
<feature type="transmembrane region" description="Helical" evidence="4">
    <location>
        <begin position="257"/>
        <end position="278"/>
    </location>
</feature>
<name>B8JG86_ANAD2</name>
<dbReference type="InterPro" id="IPR011701">
    <property type="entry name" value="MFS"/>
</dbReference>
<dbReference type="GO" id="GO:0022857">
    <property type="term" value="F:transmembrane transporter activity"/>
    <property type="evidence" value="ECO:0007669"/>
    <property type="project" value="InterPro"/>
</dbReference>
<dbReference type="Gene3D" id="1.20.1250.20">
    <property type="entry name" value="MFS general substrate transporter like domains"/>
    <property type="match status" value="2"/>
</dbReference>
<feature type="transmembrane region" description="Helical" evidence="4">
    <location>
        <begin position="285"/>
        <end position="306"/>
    </location>
</feature>
<feature type="transmembrane region" description="Helical" evidence="4">
    <location>
        <begin position="226"/>
        <end position="251"/>
    </location>
</feature>
<evidence type="ECO:0000256" key="3">
    <source>
        <dbReference type="ARBA" id="ARBA00023136"/>
    </source>
</evidence>
<dbReference type="PANTHER" id="PTHR11360:SF304">
    <property type="entry name" value="MFS DOMAIN-CONTAINING PROTEIN"/>
    <property type="match status" value="1"/>
</dbReference>
<feature type="transmembrane region" description="Helical" evidence="4">
    <location>
        <begin position="7"/>
        <end position="28"/>
    </location>
</feature>
<feature type="transmembrane region" description="Helical" evidence="4">
    <location>
        <begin position="347"/>
        <end position="368"/>
    </location>
</feature>
<feature type="transmembrane region" description="Helical" evidence="4">
    <location>
        <begin position="170"/>
        <end position="189"/>
    </location>
</feature>
<feature type="transmembrane region" description="Helical" evidence="4">
    <location>
        <begin position="78"/>
        <end position="96"/>
    </location>
</feature>
<gene>
    <name evidence="6" type="ordered locus">A2cp1_3154</name>
</gene>
<feature type="transmembrane region" description="Helical" evidence="4">
    <location>
        <begin position="138"/>
        <end position="158"/>
    </location>
</feature>
<keyword evidence="7" id="KW-1185">Reference proteome</keyword>
<feature type="transmembrane region" description="Helical" evidence="4">
    <location>
        <begin position="102"/>
        <end position="126"/>
    </location>
</feature>
<feature type="transmembrane region" description="Helical" evidence="4">
    <location>
        <begin position="380"/>
        <end position="401"/>
    </location>
</feature>
<dbReference type="PROSITE" id="PS50850">
    <property type="entry name" value="MFS"/>
    <property type="match status" value="1"/>
</dbReference>
<evidence type="ECO:0000259" key="5">
    <source>
        <dbReference type="PROSITE" id="PS50850"/>
    </source>
</evidence>
<sequence length="421" mass="43236">MHRRGWVVTLAGMGLNLALGILYAWSVFSKQLVEPVARGGYGWTKTQATLPYTLAIACFALMMVPAGRLQDRLGPRMVASAGGVLTGLGLIVASFASPGALAPALIGFGLLAGTGFGLGYAAATPAAVKWFPPEKKGLITGLVVAGFGIAPVYIAPLSKHLLATYGVSNAFRILGVAFLVTATAFSQLIRNPPPGHVKPRAAAAGPAAAAHADVGWRDAVRTPMFWTLYAQYACAATAGLMIIGHMAKIVAVQSGNAIQAGSVFVALLASFNAGGRVVAGVISDYIGRAVTIALVCVLQALAMFFFADLSTIGGFVVGSAVVGFSYGACLALFPATAADCWGTKNMGVNYGLLFTAWGVGGVIGPTLAGRIADSTGSYAGAYHVAGLLLTFAFVLAMFSYIQVSVNLPGRELTIRLGKRAA</sequence>
<dbReference type="SUPFAM" id="SSF103473">
    <property type="entry name" value="MFS general substrate transporter"/>
    <property type="match status" value="1"/>
</dbReference>
<evidence type="ECO:0000256" key="2">
    <source>
        <dbReference type="ARBA" id="ARBA00022989"/>
    </source>
</evidence>
<reference evidence="6" key="1">
    <citation type="submission" date="2009-01" db="EMBL/GenBank/DDBJ databases">
        <title>Complete sequence of Anaeromyxobacter dehalogenans 2CP-1.</title>
        <authorList>
            <consortium name="US DOE Joint Genome Institute"/>
            <person name="Lucas S."/>
            <person name="Copeland A."/>
            <person name="Lapidus A."/>
            <person name="Glavina del Rio T."/>
            <person name="Dalin E."/>
            <person name="Tice H."/>
            <person name="Bruce D."/>
            <person name="Goodwin L."/>
            <person name="Pitluck S."/>
            <person name="Saunders E."/>
            <person name="Brettin T."/>
            <person name="Detter J.C."/>
            <person name="Han C."/>
            <person name="Larimer F."/>
            <person name="Land M."/>
            <person name="Hauser L."/>
            <person name="Kyrpides N."/>
            <person name="Ovchinnikova G."/>
            <person name="Beliaev A.S."/>
            <person name="Richardson P."/>
        </authorList>
    </citation>
    <scope>NUCLEOTIDE SEQUENCE</scope>
    <source>
        <strain evidence="6">2CP-1</strain>
    </source>
</reference>
<proteinExistence type="predicted"/>
<dbReference type="CDD" id="cd17353">
    <property type="entry name" value="MFS_OFA_like"/>
    <property type="match status" value="1"/>
</dbReference>
<dbReference type="InterPro" id="IPR020846">
    <property type="entry name" value="MFS_dom"/>
</dbReference>
<evidence type="ECO:0000256" key="1">
    <source>
        <dbReference type="ARBA" id="ARBA00022692"/>
    </source>
</evidence>
<dbReference type="InterPro" id="IPR036259">
    <property type="entry name" value="MFS_trans_sf"/>
</dbReference>
<dbReference type="HOGENOM" id="CLU_001265_59_7_7"/>
<protein>
    <submittedName>
        <fullName evidence="6">Major facilitator superfamily MFS_1</fullName>
    </submittedName>
</protein>
<dbReference type="Pfam" id="PF07690">
    <property type="entry name" value="MFS_1"/>
    <property type="match status" value="1"/>
</dbReference>
<feature type="domain" description="Major facilitator superfamily (MFS) profile" evidence="5">
    <location>
        <begin position="4"/>
        <end position="404"/>
    </location>
</feature>
<dbReference type="EMBL" id="CP001359">
    <property type="protein sequence ID" value="ACL66489.1"/>
    <property type="molecule type" value="Genomic_DNA"/>
</dbReference>
<dbReference type="InterPro" id="IPR050327">
    <property type="entry name" value="Proton-linked_MCT"/>
</dbReference>
<keyword evidence="1 4" id="KW-0812">Transmembrane</keyword>
<organism evidence="6 7">
    <name type="scientific">Anaeromyxobacter dehalogenans (strain ATCC BAA-258 / DSM 21875 / 2CP-1)</name>
    <dbReference type="NCBI Taxonomy" id="455488"/>
    <lineage>
        <taxon>Bacteria</taxon>
        <taxon>Pseudomonadati</taxon>
        <taxon>Myxococcota</taxon>
        <taxon>Myxococcia</taxon>
        <taxon>Myxococcales</taxon>
        <taxon>Cystobacterineae</taxon>
        <taxon>Anaeromyxobacteraceae</taxon>
        <taxon>Anaeromyxobacter</taxon>
    </lineage>
</organism>
<accession>B8JG86</accession>
<feature type="transmembrane region" description="Helical" evidence="4">
    <location>
        <begin position="48"/>
        <end position="66"/>
    </location>
</feature>
<dbReference type="RefSeq" id="WP_012634207.1">
    <property type="nucleotide sequence ID" value="NC_011891.1"/>
</dbReference>